<evidence type="ECO:0000256" key="7">
    <source>
        <dbReference type="ARBA" id="ARBA00023136"/>
    </source>
</evidence>
<dbReference type="RefSeq" id="WP_327788762.1">
    <property type="nucleotide sequence ID" value="NZ_JARGEQ010000082.1"/>
</dbReference>
<comment type="caution">
    <text evidence="9">The sequence shown here is derived from an EMBL/GenBank/DDBJ whole genome shotgun (WGS) entry which is preliminary data.</text>
</comment>
<feature type="transmembrane region" description="Helical" evidence="8">
    <location>
        <begin position="153"/>
        <end position="175"/>
    </location>
</feature>
<gene>
    <name evidence="9" type="ORF">PZ740_08105</name>
</gene>
<evidence type="ECO:0000256" key="4">
    <source>
        <dbReference type="ARBA" id="ARBA00022475"/>
    </source>
</evidence>
<keyword evidence="6 8" id="KW-1133">Transmembrane helix</keyword>
<feature type="transmembrane region" description="Helical" evidence="8">
    <location>
        <begin position="405"/>
        <end position="428"/>
    </location>
</feature>
<keyword evidence="4" id="KW-1003">Cell membrane</keyword>
<feature type="transmembrane region" description="Helical" evidence="8">
    <location>
        <begin position="90"/>
        <end position="107"/>
    </location>
</feature>
<protein>
    <submittedName>
        <fullName evidence="9">MFS transporter</fullName>
    </submittedName>
</protein>
<keyword evidence="3" id="KW-0813">Transport</keyword>
<dbReference type="InterPro" id="IPR018043">
    <property type="entry name" value="Na/Gal_symport_CS"/>
</dbReference>
<evidence type="ECO:0000256" key="5">
    <source>
        <dbReference type="ARBA" id="ARBA00022692"/>
    </source>
</evidence>
<dbReference type="PANTHER" id="PTHR11328:SF24">
    <property type="entry name" value="MAJOR FACILITATOR SUPERFAMILY (MFS) PROFILE DOMAIN-CONTAINING PROTEIN"/>
    <property type="match status" value="1"/>
</dbReference>
<feature type="transmembrane region" description="Helical" evidence="8">
    <location>
        <begin position="119"/>
        <end position="141"/>
    </location>
</feature>
<evidence type="ECO:0000256" key="1">
    <source>
        <dbReference type="ARBA" id="ARBA00004651"/>
    </source>
</evidence>
<feature type="transmembrane region" description="Helical" evidence="8">
    <location>
        <begin position="237"/>
        <end position="263"/>
    </location>
</feature>
<dbReference type="GO" id="GO:0015293">
    <property type="term" value="F:symporter activity"/>
    <property type="evidence" value="ECO:0007669"/>
    <property type="project" value="InterPro"/>
</dbReference>
<dbReference type="GO" id="GO:0006814">
    <property type="term" value="P:sodium ion transport"/>
    <property type="evidence" value="ECO:0007669"/>
    <property type="project" value="InterPro"/>
</dbReference>
<feature type="transmembrane region" description="Helical" evidence="8">
    <location>
        <begin position="269"/>
        <end position="289"/>
    </location>
</feature>
<organism evidence="9 10">
    <name type="scientific">Marinimicrococcus flavescens</name>
    <dbReference type="NCBI Taxonomy" id="3031815"/>
    <lineage>
        <taxon>Bacteria</taxon>
        <taxon>Pseudomonadati</taxon>
        <taxon>Pseudomonadota</taxon>
        <taxon>Alphaproteobacteria</taxon>
        <taxon>Geminicoccales</taxon>
        <taxon>Geminicoccaceae</taxon>
        <taxon>Marinimicrococcus</taxon>
    </lineage>
</organism>
<accession>A0AAP3XQ47</accession>
<sequence length="451" mass="47506">MSARPSSNVPEGGRLPAARLAAYGALGLPLAALNLPLYVYLPTFYATEVGLGMGTVGTVLLAARLLDVISDPLLGELCDRTRSRFGQRRPWLVAAAPVVALTTWMLFLPGDGAGALHLLAWSGLAYLAWTMMLLAYTAWGAELSADYHERTRIAVAREACVILGILVAAALPVAAGLEPASRASLSLLFWSTAGLLAVTVAVAVLFVGEPDRVRQEPLRAREALALLAANRPFRRLLLAYLLNGLAGGLPATLFLLFTIHVLLAPAAAGPLLLAYFASGVAAAPLWLLLSRRIGKHRAWAASMGWACAIFIWVPLLGPGDLAAFAAICLLSGASLGADLALPAAMQADVVDLDRARSGRRRTGLFFAIWSMATKLALAGAVGIAFPVLAFLGFSPEAVPGEAQGLFGLSALYGLAPVLFKLTAIPLVWRFELDASHQAALRLHIGQTTRKG</sequence>
<dbReference type="InterPro" id="IPR039672">
    <property type="entry name" value="MFS_2"/>
</dbReference>
<evidence type="ECO:0000313" key="10">
    <source>
        <dbReference type="Proteomes" id="UP001301140"/>
    </source>
</evidence>
<dbReference type="Pfam" id="PF13347">
    <property type="entry name" value="MFS_2"/>
    <property type="match status" value="1"/>
</dbReference>
<dbReference type="PANTHER" id="PTHR11328">
    <property type="entry name" value="MAJOR FACILITATOR SUPERFAMILY DOMAIN-CONTAINING PROTEIN"/>
    <property type="match status" value="1"/>
</dbReference>
<keyword evidence="5 8" id="KW-0812">Transmembrane</keyword>
<keyword evidence="10" id="KW-1185">Reference proteome</keyword>
<dbReference type="EMBL" id="JARGEQ010000082">
    <property type="protein sequence ID" value="MDF1586348.1"/>
    <property type="molecule type" value="Genomic_DNA"/>
</dbReference>
<dbReference type="InterPro" id="IPR036259">
    <property type="entry name" value="MFS_trans_sf"/>
</dbReference>
<feature type="transmembrane region" description="Helical" evidence="8">
    <location>
        <begin position="364"/>
        <end position="393"/>
    </location>
</feature>
<reference evidence="9 10" key="1">
    <citation type="submission" date="2023-03" db="EMBL/GenBank/DDBJ databases">
        <title>YIM 152171 draft genome.</title>
        <authorList>
            <person name="Yang Z."/>
        </authorList>
    </citation>
    <scope>NUCLEOTIDE SEQUENCE [LARGE SCALE GENOMIC DNA]</scope>
    <source>
        <strain evidence="9 10">YIM 152171</strain>
    </source>
</reference>
<dbReference type="SUPFAM" id="SSF103473">
    <property type="entry name" value="MFS general substrate transporter"/>
    <property type="match status" value="1"/>
</dbReference>
<evidence type="ECO:0000256" key="6">
    <source>
        <dbReference type="ARBA" id="ARBA00022989"/>
    </source>
</evidence>
<dbReference type="Gene3D" id="1.20.1250.20">
    <property type="entry name" value="MFS general substrate transporter like domains"/>
    <property type="match status" value="2"/>
</dbReference>
<comment type="similarity">
    <text evidence="2">Belongs to the sodium:galactoside symporter (TC 2.A.2) family.</text>
</comment>
<dbReference type="GO" id="GO:0008643">
    <property type="term" value="P:carbohydrate transport"/>
    <property type="evidence" value="ECO:0007669"/>
    <property type="project" value="InterPro"/>
</dbReference>
<proteinExistence type="inferred from homology"/>
<evidence type="ECO:0000313" key="9">
    <source>
        <dbReference type="EMBL" id="MDF1586348.1"/>
    </source>
</evidence>
<dbReference type="GO" id="GO:0005886">
    <property type="term" value="C:plasma membrane"/>
    <property type="evidence" value="ECO:0007669"/>
    <property type="project" value="UniProtKB-SubCell"/>
</dbReference>
<dbReference type="AlphaFoldDB" id="A0AAP3XQ47"/>
<feature type="transmembrane region" description="Helical" evidence="8">
    <location>
        <begin position="20"/>
        <end position="39"/>
    </location>
</feature>
<dbReference type="PROSITE" id="PS00872">
    <property type="entry name" value="NA_GALACTOSIDE_SYMP"/>
    <property type="match status" value="1"/>
</dbReference>
<feature type="transmembrane region" description="Helical" evidence="8">
    <location>
        <begin position="187"/>
        <end position="208"/>
    </location>
</feature>
<evidence type="ECO:0000256" key="3">
    <source>
        <dbReference type="ARBA" id="ARBA00022448"/>
    </source>
</evidence>
<comment type="subcellular location">
    <subcellularLocation>
        <location evidence="1">Cell membrane</location>
        <topology evidence="1">Multi-pass membrane protein</topology>
    </subcellularLocation>
</comment>
<name>A0AAP3XQ47_9PROT</name>
<evidence type="ECO:0000256" key="2">
    <source>
        <dbReference type="ARBA" id="ARBA00009617"/>
    </source>
</evidence>
<feature type="transmembrane region" description="Helical" evidence="8">
    <location>
        <begin position="298"/>
        <end position="315"/>
    </location>
</feature>
<dbReference type="Proteomes" id="UP001301140">
    <property type="component" value="Unassembled WGS sequence"/>
</dbReference>
<keyword evidence="7 8" id="KW-0472">Membrane</keyword>
<evidence type="ECO:0000256" key="8">
    <source>
        <dbReference type="SAM" id="Phobius"/>
    </source>
</evidence>
<feature type="transmembrane region" description="Helical" evidence="8">
    <location>
        <begin position="321"/>
        <end position="343"/>
    </location>
</feature>